<comment type="catalytic activity">
    <reaction evidence="13">
        <text>2-(2-carboxy-4-methylthiazol-5-yl)ethyl phosphate + 4-amino-2-methyl-5-(diphosphooxymethyl)pyrimidine + 2 H(+) = thiamine phosphate + CO2 + diphosphate</text>
        <dbReference type="Rhea" id="RHEA:47848"/>
        <dbReference type="ChEBI" id="CHEBI:15378"/>
        <dbReference type="ChEBI" id="CHEBI:16526"/>
        <dbReference type="ChEBI" id="CHEBI:33019"/>
        <dbReference type="ChEBI" id="CHEBI:37575"/>
        <dbReference type="ChEBI" id="CHEBI:57841"/>
        <dbReference type="ChEBI" id="CHEBI:62890"/>
        <dbReference type="EC" id="2.5.1.3"/>
    </reaction>
</comment>
<evidence type="ECO:0000256" key="4">
    <source>
        <dbReference type="ARBA" id="ARBA00005165"/>
    </source>
</evidence>
<keyword evidence="17" id="KW-1185">Reference proteome</keyword>
<dbReference type="Gene3D" id="3.40.1190.20">
    <property type="match status" value="1"/>
</dbReference>
<dbReference type="NCBIfam" id="TIGR00693">
    <property type="entry name" value="thiE"/>
    <property type="match status" value="1"/>
</dbReference>
<comment type="catalytic activity">
    <reaction evidence="1">
        <text>5-(2-hydroxyethyl)-4-methylthiazole + ATP = 4-methyl-5-(2-phosphooxyethyl)-thiazole + ADP + H(+)</text>
        <dbReference type="Rhea" id="RHEA:24212"/>
        <dbReference type="ChEBI" id="CHEBI:15378"/>
        <dbReference type="ChEBI" id="CHEBI:17957"/>
        <dbReference type="ChEBI" id="CHEBI:30616"/>
        <dbReference type="ChEBI" id="CHEBI:58296"/>
        <dbReference type="ChEBI" id="CHEBI:456216"/>
        <dbReference type="EC" id="2.7.1.50"/>
    </reaction>
</comment>
<dbReference type="InterPro" id="IPR034291">
    <property type="entry name" value="TMP_synthase"/>
</dbReference>
<gene>
    <name evidence="16" type="ORF">RNJ44_02519</name>
</gene>
<dbReference type="EMBL" id="JBEVYD010000013">
    <property type="protein sequence ID" value="KAL3228574.1"/>
    <property type="molecule type" value="Genomic_DNA"/>
</dbReference>
<keyword evidence="10" id="KW-0460">Magnesium</keyword>
<dbReference type="PRINTS" id="PR01099">
    <property type="entry name" value="HYETHTZKNASE"/>
</dbReference>
<sequence length="539" mass="58025">MKFSKTQFDYSLYLVTDSGMLPEGKTLYDQVEAGLQNGVSLVQIREKDADTKFFIEEALAIKELCHSHNVPLIINDRVDVAIAIGADGVHVGQDDMPIPMVRKLVGPDMVIGWSVGFAHEVDELAQWGPEMVDYIGIGTLFATQTKKNPKKAPMGPAGAIRVLDALERNNASWCRTVGIGGLHPDNIERVLYQCVSSNGKRSLDGISVVSDIVASSDAGASTKVLRSLLDKRDYKFVELDVKQKALPSGEDFASVLSIATKTRPLIQHITNKVHQNFGANVTLALQGSPIMSEIESEVRDLASIPNATLLLNTGSVAPIDMVKSAIRAYNDVKRPIIFDPVGYSATETRLTFNNTLLALGQYSCIKGNSSEIIGLSELDNKKMKGVDATAGLSLDLLIKATRIVAFKYKTIAVCTGPHDIIADGTVNGKYTLSEGTPDQSVDTIPCVTIFDGEIPIMGDITASGCSLGSTIACMIGGQKNDSNLFHAVVTAVLLFKTAGKIASERCNGSGSFHVELIDALYRLSHDIDPNVWTPKLTVV</sequence>
<dbReference type="PANTHER" id="PTHR20857">
    <property type="entry name" value="THIAMINE-PHOSPHATE PYROPHOSPHORYLASE"/>
    <property type="match status" value="1"/>
</dbReference>
<dbReference type="PANTHER" id="PTHR20857:SF23">
    <property type="entry name" value="THIAMINE BIOSYNTHETIC BIFUNCTIONAL ENZYME"/>
    <property type="match status" value="1"/>
</dbReference>
<evidence type="ECO:0000256" key="11">
    <source>
        <dbReference type="ARBA" id="ARBA00022977"/>
    </source>
</evidence>
<reference evidence="16 17" key="1">
    <citation type="submission" date="2024-05" db="EMBL/GenBank/DDBJ databases">
        <title>Long read based assembly of the Candida bracarensis genome reveals expanded adhesin content.</title>
        <authorList>
            <person name="Marcet-Houben M."/>
            <person name="Ksiezopolska E."/>
            <person name="Gabaldon T."/>
        </authorList>
    </citation>
    <scope>NUCLEOTIDE SEQUENCE [LARGE SCALE GENOMIC DNA]</scope>
    <source>
        <strain evidence="16 17">CBM6</strain>
    </source>
</reference>
<evidence type="ECO:0000256" key="12">
    <source>
        <dbReference type="ARBA" id="ARBA00047334"/>
    </source>
</evidence>
<dbReference type="InterPro" id="IPR029056">
    <property type="entry name" value="Ribokinase-like"/>
</dbReference>
<dbReference type="Pfam" id="PF02110">
    <property type="entry name" value="HK"/>
    <property type="match status" value="1"/>
</dbReference>
<feature type="domain" description="Thiamine phosphate synthase/TenI" evidence="15">
    <location>
        <begin position="12"/>
        <end position="212"/>
    </location>
</feature>
<evidence type="ECO:0000256" key="10">
    <source>
        <dbReference type="ARBA" id="ARBA00022842"/>
    </source>
</evidence>
<evidence type="ECO:0000256" key="1">
    <source>
        <dbReference type="ARBA" id="ARBA00001771"/>
    </source>
</evidence>
<proteinExistence type="inferred from homology"/>
<dbReference type="InterPro" id="IPR036206">
    <property type="entry name" value="ThiamineP_synth_sf"/>
</dbReference>
<comment type="catalytic activity">
    <reaction evidence="14">
        <text>2-[(2R,5Z)-2-carboxy-4-methylthiazol-5(2H)-ylidene]ethyl phosphate + 4-amino-2-methyl-5-(diphosphooxymethyl)pyrimidine + 2 H(+) = thiamine phosphate + CO2 + diphosphate</text>
        <dbReference type="Rhea" id="RHEA:47844"/>
        <dbReference type="ChEBI" id="CHEBI:15378"/>
        <dbReference type="ChEBI" id="CHEBI:16526"/>
        <dbReference type="ChEBI" id="CHEBI:33019"/>
        <dbReference type="ChEBI" id="CHEBI:37575"/>
        <dbReference type="ChEBI" id="CHEBI:57841"/>
        <dbReference type="ChEBI" id="CHEBI:62899"/>
        <dbReference type="EC" id="2.5.1.3"/>
    </reaction>
</comment>
<dbReference type="CDD" id="cd01170">
    <property type="entry name" value="THZ_kinase"/>
    <property type="match status" value="1"/>
</dbReference>
<evidence type="ECO:0000256" key="13">
    <source>
        <dbReference type="ARBA" id="ARBA00047851"/>
    </source>
</evidence>
<keyword evidence="6" id="KW-0479">Metal-binding</keyword>
<dbReference type="SUPFAM" id="SSF51391">
    <property type="entry name" value="Thiamin phosphate synthase"/>
    <property type="match status" value="1"/>
</dbReference>
<keyword evidence="5" id="KW-0808">Transferase</keyword>
<dbReference type="Proteomes" id="UP001623330">
    <property type="component" value="Unassembled WGS sequence"/>
</dbReference>
<evidence type="ECO:0000256" key="6">
    <source>
        <dbReference type="ARBA" id="ARBA00022723"/>
    </source>
</evidence>
<dbReference type="InterPro" id="IPR013785">
    <property type="entry name" value="Aldolase_TIM"/>
</dbReference>
<dbReference type="CDD" id="cd00564">
    <property type="entry name" value="TMP_TenI"/>
    <property type="match status" value="1"/>
</dbReference>
<dbReference type="InterPro" id="IPR022998">
    <property type="entry name" value="ThiamineP_synth_TenI"/>
</dbReference>
<evidence type="ECO:0000313" key="16">
    <source>
        <dbReference type="EMBL" id="KAL3228574.1"/>
    </source>
</evidence>
<comment type="cofactor">
    <cofactor evidence="2">
        <name>Mg(2+)</name>
        <dbReference type="ChEBI" id="CHEBI:18420"/>
    </cofactor>
</comment>
<evidence type="ECO:0000256" key="5">
    <source>
        <dbReference type="ARBA" id="ARBA00022679"/>
    </source>
</evidence>
<comment type="caution">
    <text evidence="16">The sequence shown here is derived from an EMBL/GenBank/DDBJ whole genome shotgun (WGS) entry which is preliminary data.</text>
</comment>
<accession>A0ABR4NLX9</accession>
<evidence type="ECO:0000256" key="8">
    <source>
        <dbReference type="ARBA" id="ARBA00022777"/>
    </source>
</evidence>
<keyword evidence="9" id="KW-0067">ATP-binding</keyword>
<evidence type="ECO:0000259" key="15">
    <source>
        <dbReference type="Pfam" id="PF02581"/>
    </source>
</evidence>
<dbReference type="SUPFAM" id="SSF53613">
    <property type="entry name" value="Ribokinase-like"/>
    <property type="match status" value="1"/>
</dbReference>
<comment type="catalytic activity">
    <reaction evidence="12">
        <text>4-methyl-5-(2-phosphooxyethyl)-thiazole + 4-amino-2-methyl-5-(diphosphooxymethyl)pyrimidine + H(+) = thiamine phosphate + diphosphate</text>
        <dbReference type="Rhea" id="RHEA:22328"/>
        <dbReference type="ChEBI" id="CHEBI:15378"/>
        <dbReference type="ChEBI" id="CHEBI:33019"/>
        <dbReference type="ChEBI" id="CHEBI:37575"/>
        <dbReference type="ChEBI" id="CHEBI:57841"/>
        <dbReference type="ChEBI" id="CHEBI:58296"/>
        <dbReference type="EC" id="2.5.1.3"/>
    </reaction>
</comment>
<evidence type="ECO:0000256" key="9">
    <source>
        <dbReference type="ARBA" id="ARBA00022840"/>
    </source>
</evidence>
<dbReference type="NCBIfam" id="TIGR00694">
    <property type="entry name" value="thiM"/>
    <property type="match status" value="1"/>
</dbReference>
<keyword evidence="7" id="KW-0547">Nucleotide-binding</keyword>
<evidence type="ECO:0000256" key="14">
    <source>
        <dbReference type="ARBA" id="ARBA00047883"/>
    </source>
</evidence>
<dbReference type="Pfam" id="PF02581">
    <property type="entry name" value="TMP-TENI"/>
    <property type="match status" value="1"/>
</dbReference>
<evidence type="ECO:0000256" key="2">
    <source>
        <dbReference type="ARBA" id="ARBA00001946"/>
    </source>
</evidence>
<evidence type="ECO:0000256" key="7">
    <source>
        <dbReference type="ARBA" id="ARBA00022741"/>
    </source>
</evidence>
<comment type="pathway">
    <text evidence="3">Cofactor biosynthesis; thiamine diphosphate biosynthesis; 4-methyl-5-(2-phosphoethyl)-thiazole from 5-(2-hydroxyethyl)-4-methylthiazole: step 1/1.</text>
</comment>
<keyword evidence="8" id="KW-0418">Kinase</keyword>
<dbReference type="HAMAP" id="MF_00097">
    <property type="entry name" value="TMP_synthase"/>
    <property type="match status" value="1"/>
</dbReference>
<dbReference type="InterPro" id="IPR000417">
    <property type="entry name" value="Hyethyz_kinase"/>
</dbReference>
<dbReference type="Gene3D" id="3.20.20.70">
    <property type="entry name" value="Aldolase class I"/>
    <property type="match status" value="1"/>
</dbReference>
<protein>
    <submittedName>
        <fullName evidence="16">Thiamine biosynthetic bifunctional enzyme</fullName>
    </submittedName>
</protein>
<keyword evidence="11" id="KW-0784">Thiamine biosynthesis</keyword>
<evidence type="ECO:0000256" key="3">
    <source>
        <dbReference type="ARBA" id="ARBA00004868"/>
    </source>
</evidence>
<name>A0ABR4NLX9_9SACH</name>
<organism evidence="16 17">
    <name type="scientific">Nakaseomyces bracarensis</name>
    <dbReference type="NCBI Taxonomy" id="273131"/>
    <lineage>
        <taxon>Eukaryota</taxon>
        <taxon>Fungi</taxon>
        <taxon>Dikarya</taxon>
        <taxon>Ascomycota</taxon>
        <taxon>Saccharomycotina</taxon>
        <taxon>Saccharomycetes</taxon>
        <taxon>Saccharomycetales</taxon>
        <taxon>Saccharomycetaceae</taxon>
        <taxon>Nakaseomyces</taxon>
    </lineage>
</organism>
<evidence type="ECO:0000313" key="17">
    <source>
        <dbReference type="Proteomes" id="UP001623330"/>
    </source>
</evidence>
<comment type="pathway">
    <text evidence="4">Cofactor biosynthesis; thiamine diphosphate biosynthesis; thiamine phosphate from 4-amino-2-methyl-5-diphosphomethylpyrimidine and 4-methyl-5-(2-phosphoethyl)-thiazole: step 1/1.</text>
</comment>